<dbReference type="EMBL" id="CU928180">
    <property type="protein sequence ID" value="CAR30691.1"/>
    <property type="molecule type" value="Genomic_DNA"/>
</dbReference>
<dbReference type="RefSeq" id="XP_002556553.1">
    <property type="nucleotide sequence ID" value="XM_002556507.1"/>
</dbReference>
<dbReference type="KEGG" id="lth:KLTH0H16060g"/>
<dbReference type="AlphaFoldDB" id="C5E3T0"/>
<evidence type="ECO:0000313" key="1">
    <source>
        <dbReference type="EMBL" id="CAR30691.1"/>
    </source>
</evidence>
<dbReference type="HOGENOM" id="CLU_029563_0_0_1"/>
<accession>C5E3T0</accession>
<protein>
    <submittedName>
        <fullName evidence="1">KLTH0H16060p</fullName>
    </submittedName>
</protein>
<dbReference type="GeneID" id="8294919"/>
<organism evidence="1 2">
    <name type="scientific">Lachancea thermotolerans (strain ATCC 56472 / CBS 6340 / NRRL Y-8284)</name>
    <name type="common">Yeast</name>
    <name type="synonym">Kluyveromyces thermotolerans</name>
    <dbReference type="NCBI Taxonomy" id="559295"/>
    <lineage>
        <taxon>Eukaryota</taxon>
        <taxon>Fungi</taxon>
        <taxon>Dikarya</taxon>
        <taxon>Ascomycota</taxon>
        <taxon>Saccharomycotina</taxon>
        <taxon>Saccharomycetes</taxon>
        <taxon>Saccharomycetales</taxon>
        <taxon>Saccharomycetaceae</taxon>
        <taxon>Lachancea</taxon>
    </lineage>
</organism>
<dbReference type="eggNOG" id="ENOG502RYC2">
    <property type="taxonomic scope" value="Eukaryota"/>
</dbReference>
<dbReference type="OrthoDB" id="4069973at2759"/>
<keyword evidence="2" id="KW-1185">Reference proteome</keyword>
<sequence length="594" mass="67678">MAKTDLRDWIVQLHLAYRNSSKQRRFSYKRNAQKISQKRLQSVQKSQISNAPKVDLKLPSRFSQLPIANLQGLLIQDIREDKPKQLQLCVPELTSGSHMVEDWEEVSGLFKNSVCREYKTNGDLKGPAFCEYTTERVYGNNRASWKTRLNFPLKNEGDPAETIEILWPPLEFSFCCRAIGTSHGTIIKLQQKGVNVFRHPLTGDKLPILEIDSLPLNASAIALAPALEGSDSKYFKGALLAYSIIPSRLCSEAEICQLKSLCVDTESVRRPSVVEAISPKVADGFKSDIRSVSRLLRALSSGSLFNPGLSTRSQMCSPDILRATVMSNRICDSQLKEEYCKATVLYNLYENAQRIQKRLISENKLTHEVYLSLWDELILLRLEELNKLTLVEDLNTMIRGKTKFDEFLLDLNLYNTIVNAELRGKMKPNGHQKNDRQQAILYVLSIVLTQCKSLKNIYPSLSFVFRELEVFAREVKIFKRTGNIESAQEMFATANAIVELDNIATAKQEPLKNHRIILLAKSRVPSDLARVYQFLSKVEVQITDNLDAAKEIRHSECVSKKLIRHDTYCYLYLRKEHAVDVQKLLRTLGKSGQY</sequence>
<evidence type="ECO:0000313" key="2">
    <source>
        <dbReference type="Proteomes" id="UP000002036"/>
    </source>
</evidence>
<gene>
    <name evidence="1" type="ordered locus">KLTH0H16060g</name>
</gene>
<dbReference type="InParanoid" id="C5E3T0"/>
<reference evidence="1 2" key="1">
    <citation type="journal article" date="2009" name="Genome Res.">
        <title>Comparative genomics of protoploid Saccharomycetaceae.</title>
        <authorList>
            <consortium name="The Genolevures Consortium"/>
            <person name="Souciet J.-L."/>
            <person name="Dujon B."/>
            <person name="Gaillardin C."/>
            <person name="Johnston M."/>
            <person name="Baret P.V."/>
            <person name="Cliften P."/>
            <person name="Sherman D.J."/>
            <person name="Weissenbach J."/>
            <person name="Westhof E."/>
            <person name="Wincker P."/>
            <person name="Jubin C."/>
            <person name="Poulain J."/>
            <person name="Barbe V."/>
            <person name="Segurens B."/>
            <person name="Artiguenave F."/>
            <person name="Anthouard V."/>
            <person name="Vacherie B."/>
            <person name="Val M.-E."/>
            <person name="Fulton R.S."/>
            <person name="Minx P."/>
            <person name="Wilson R."/>
            <person name="Durrens P."/>
            <person name="Jean G."/>
            <person name="Marck C."/>
            <person name="Martin T."/>
            <person name="Nikolski M."/>
            <person name="Rolland T."/>
            <person name="Seret M.-L."/>
            <person name="Casaregola S."/>
            <person name="Despons L."/>
            <person name="Fairhead C."/>
            <person name="Fischer G."/>
            <person name="Lafontaine I."/>
            <person name="Leh V."/>
            <person name="Lemaire M."/>
            <person name="de Montigny J."/>
            <person name="Neuveglise C."/>
            <person name="Thierry A."/>
            <person name="Blanc-Lenfle I."/>
            <person name="Bleykasten C."/>
            <person name="Diffels J."/>
            <person name="Fritsch E."/>
            <person name="Frangeul L."/>
            <person name="Goeffon A."/>
            <person name="Jauniaux N."/>
            <person name="Kachouri-Lafond R."/>
            <person name="Payen C."/>
            <person name="Potier S."/>
            <person name="Pribylova L."/>
            <person name="Ozanne C."/>
            <person name="Richard G.-F."/>
            <person name="Sacerdot C."/>
            <person name="Straub M.-L."/>
            <person name="Talla E."/>
        </authorList>
    </citation>
    <scope>NUCLEOTIDE SEQUENCE [LARGE SCALE GENOMIC DNA]</scope>
    <source>
        <strain evidence="2">ATCC 56472 / CBS 6340 / NRRL Y-8284</strain>
    </source>
</reference>
<dbReference type="Proteomes" id="UP000002036">
    <property type="component" value="Chromosome H"/>
</dbReference>
<dbReference type="FunCoup" id="C5E3T0">
    <property type="interactions" value="85"/>
</dbReference>
<name>C5E3T0_LACTC</name>
<dbReference type="OMA" id="SHKTLWS"/>
<proteinExistence type="predicted"/>